<accession>A0A7Z0C373</accession>
<evidence type="ECO:0000256" key="3">
    <source>
        <dbReference type="SAM" id="MobiDB-lite"/>
    </source>
</evidence>
<evidence type="ECO:0000256" key="2">
    <source>
        <dbReference type="ARBA" id="ARBA00023136"/>
    </source>
</evidence>
<dbReference type="PRINTS" id="PR00625">
    <property type="entry name" value="JDOMAIN"/>
</dbReference>
<sequence>MSAGPSWYDLLDVDRDASSEEIRTAWRAAIADLDPSDRRFRSLNQAAEVLLDPASRAAYDAGLEGPDTAAPERSPAAVPTAEAGEEPAVVTTSASGAAPKPATRRLPLVPAWALVVLAVLAGLALTVAVVAAARAPEPVTEKGGVLLEESAEQARAAAVRAIVPVLSYDYRRLDEDAAAARSYMTSAYQDDKYDPLFSLIEDNAPETQTVVGAQVVDSAVVRTGKDRVDVLLFVDRPTTNKQVSDPVVYKDQVTVTMARVDGQWLVDGLQTSPIQE</sequence>
<dbReference type="RefSeq" id="WP_179529862.1">
    <property type="nucleotide sequence ID" value="NZ_BAAAPP010000002.1"/>
</dbReference>
<dbReference type="Pfam" id="PF00226">
    <property type="entry name" value="DnaJ"/>
    <property type="match status" value="1"/>
</dbReference>
<dbReference type="PROSITE" id="PS50076">
    <property type="entry name" value="DNAJ_2"/>
    <property type="match status" value="1"/>
</dbReference>
<reference evidence="6 7" key="1">
    <citation type="submission" date="2020-07" db="EMBL/GenBank/DDBJ databases">
        <title>Sequencing the genomes of 1000 actinobacteria strains.</title>
        <authorList>
            <person name="Klenk H.-P."/>
        </authorList>
    </citation>
    <scope>NUCLEOTIDE SEQUENCE [LARGE SCALE GENOMIC DNA]</scope>
    <source>
        <strain evidence="6 7">DSM 18248</strain>
    </source>
</reference>
<dbReference type="CDD" id="cd06257">
    <property type="entry name" value="DnaJ"/>
    <property type="match status" value="1"/>
</dbReference>
<gene>
    <name evidence="6" type="ORF">BKA05_000314</name>
</gene>
<dbReference type="Gene3D" id="1.10.287.110">
    <property type="entry name" value="DnaJ domain"/>
    <property type="match status" value="1"/>
</dbReference>
<dbReference type="PANTHER" id="PTHR37042">
    <property type="entry name" value="OUTER MEMBRANE PROTEIN RV1973"/>
    <property type="match status" value="1"/>
</dbReference>
<dbReference type="PANTHER" id="PTHR37042:SF4">
    <property type="entry name" value="OUTER MEMBRANE PROTEIN RV1973"/>
    <property type="match status" value="1"/>
</dbReference>
<dbReference type="SMART" id="SM00271">
    <property type="entry name" value="DnaJ"/>
    <property type="match status" value="1"/>
</dbReference>
<dbReference type="InterPro" id="IPR036869">
    <property type="entry name" value="J_dom_sf"/>
</dbReference>
<dbReference type="InterPro" id="IPR001623">
    <property type="entry name" value="DnaJ_domain"/>
</dbReference>
<dbReference type="SUPFAM" id="SSF46565">
    <property type="entry name" value="Chaperone J-domain"/>
    <property type="match status" value="1"/>
</dbReference>
<dbReference type="GO" id="GO:0016020">
    <property type="term" value="C:membrane"/>
    <property type="evidence" value="ECO:0007669"/>
    <property type="project" value="UniProtKB-SubCell"/>
</dbReference>
<dbReference type="Proteomes" id="UP000537326">
    <property type="component" value="Unassembled WGS sequence"/>
</dbReference>
<organism evidence="6 7">
    <name type="scientific">Nocardioides marinus</name>
    <dbReference type="NCBI Taxonomy" id="374514"/>
    <lineage>
        <taxon>Bacteria</taxon>
        <taxon>Bacillati</taxon>
        <taxon>Actinomycetota</taxon>
        <taxon>Actinomycetes</taxon>
        <taxon>Propionibacteriales</taxon>
        <taxon>Nocardioidaceae</taxon>
        <taxon>Nocardioides</taxon>
    </lineage>
</organism>
<protein>
    <submittedName>
        <fullName evidence="6">Mce-associated membrane protein</fullName>
    </submittedName>
</protein>
<comment type="caution">
    <text evidence="6">The sequence shown here is derived from an EMBL/GenBank/DDBJ whole genome shotgun (WGS) entry which is preliminary data.</text>
</comment>
<keyword evidence="4" id="KW-0812">Transmembrane</keyword>
<evidence type="ECO:0000259" key="5">
    <source>
        <dbReference type="PROSITE" id="PS50076"/>
    </source>
</evidence>
<name>A0A7Z0C373_9ACTN</name>
<feature type="transmembrane region" description="Helical" evidence="4">
    <location>
        <begin position="111"/>
        <end position="133"/>
    </location>
</feature>
<keyword evidence="7" id="KW-1185">Reference proteome</keyword>
<dbReference type="AlphaFoldDB" id="A0A7Z0C373"/>
<feature type="domain" description="J" evidence="5">
    <location>
        <begin position="6"/>
        <end position="63"/>
    </location>
</feature>
<evidence type="ECO:0000256" key="1">
    <source>
        <dbReference type="ARBA" id="ARBA00004370"/>
    </source>
</evidence>
<feature type="region of interest" description="Disordered" evidence="3">
    <location>
        <begin position="62"/>
        <end position="97"/>
    </location>
</feature>
<evidence type="ECO:0000313" key="6">
    <source>
        <dbReference type="EMBL" id="NYI08799.1"/>
    </source>
</evidence>
<keyword evidence="2 4" id="KW-0472">Membrane</keyword>
<dbReference type="EMBL" id="JACBZI010000001">
    <property type="protein sequence ID" value="NYI08799.1"/>
    <property type="molecule type" value="Genomic_DNA"/>
</dbReference>
<keyword evidence="4" id="KW-1133">Transmembrane helix</keyword>
<evidence type="ECO:0000313" key="7">
    <source>
        <dbReference type="Proteomes" id="UP000537326"/>
    </source>
</evidence>
<proteinExistence type="predicted"/>
<comment type="subcellular location">
    <subcellularLocation>
        <location evidence="1">Membrane</location>
    </subcellularLocation>
</comment>
<evidence type="ECO:0000256" key="4">
    <source>
        <dbReference type="SAM" id="Phobius"/>
    </source>
</evidence>